<gene>
    <name evidence="7" type="ORF">ACFQDM_17510</name>
</gene>
<evidence type="ECO:0000313" key="8">
    <source>
        <dbReference type="Proteomes" id="UP001596303"/>
    </source>
</evidence>
<dbReference type="RefSeq" id="WP_377381456.1">
    <property type="nucleotide sequence ID" value="NZ_JBHSSW010000066.1"/>
</dbReference>
<dbReference type="NCBIfam" id="TIGR01838">
    <property type="entry name" value="PHA_synth_I"/>
    <property type="match status" value="1"/>
</dbReference>
<feature type="domain" description="Poly-beta-hydroxybutyrate polymerase N-terminal" evidence="6">
    <location>
        <begin position="143"/>
        <end position="314"/>
    </location>
</feature>
<evidence type="ECO:0000256" key="2">
    <source>
        <dbReference type="ARBA" id="ARBA00022490"/>
    </source>
</evidence>
<dbReference type="InterPro" id="IPR029058">
    <property type="entry name" value="AB_hydrolase_fold"/>
</dbReference>
<comment type="subcellular location">
    <subcellularLocation>
        <location evidence="1">Cytoplasm</location>
    </subcellularLocation>
</comment>
<accession>A0ABW1SE78</accession>
<reference evidence="8" key="1">
    <citation type="journal article" date="2019" name="Int. J. Syst. Evol. Microbiol.">
        <title>The Global Catalogue of Microorganisms (GCM) 10K type strain sequencing project: providing services to taxonomists for standard genome sequencing and annotation.</title>
        <authorList>
            <consortium name="The Broad Institute Genomics Platform"/>
            <consortium name="The Broad Institute Genome Sequencing Center for Infectious Disease"/>
            <person name="Wu L."/>
            <person name="Ma J."/>
        </authorList>
    </citation>
    <scope>NUCLEOTIDE SEQUENCE [LARGE SCALE GENOMIC DNA]</scope>
    <source>
        <strain evidence="8">CGMCC-1.15741</strain>
    </source>
</reference>
<keyword evidence="3" id="KW-0808">Transferase</keyword>
<evidence type="ECO:0000256" key="3">
    <source>
        <dbReference type="ARBA" id="ARBA00022679"/>
    </source>
</evidence>
<name>A0ABW1SE78_9PROT</name>
<feature type="compositionally biased region" description="Polar residues" evidence="5">
    <location>
        <begin position="21"/>
        <end position="31"/>
    </location>
</feature>
<dbReference type="EMBL" id="JBHSSW010000066">
    <property type="protein sequence ID" value="MFC6199877.1"/>
    <property type="molecule type" value="Genomic_DNA"/>
</dbReference>
<proteinExistence type="predicted"/>
<keyword evidence="4" id="KW-0012">Acyltransferase</keyword>
<evidence type="ECO:0000259" key="6">
    <source>
        <dbReference type="Pfam" id="PF07167"/>
    </source>
</evidence>
<feature type="region of interest" description="Disordered" evidence="5">
    <location>
        <begin position="1"/>
        <end position="45"/>
    </location>
</feature>
<evidence type="ECO:0000256" key="4">
    <source>
        <dbReference type="ARBA" id="ARBA00023315"/>
    </source>
</evidence>
<dbReference type="SUPFAM" id="SSF53474">
    <property type="entry name" value="alpha/beta-Hydrolases"/>
    <property type="match status" value="1"/>
</dbReference>
<feature type="compositionally biased region" description="Basic and acidic residues" evidence="5">
    <location>
        <begin position="32"/>
        <end position="43"/>
    </location>
</feature>
<dbReference type="PANTHER" id="PTHR36837">
    <property type="entry name" value="POLY(3-HYDROXYALKANOATE) POLYMERASE SUBUNIT PHAC"/>
    <property type="match status" value="1"/>
</dbReference>
<dbReference type="PANTHER" id="PTHR36837:SF5">
    <property type="entry name" value="POLY-3-HYDROXYBUTYRATE SYNTHASE"/>
    <property type="match status" value="1"/>
</dbReference>
<evidence type="ECO:0000313" key="7">
    <source>
        <dbReference type="EMBL" id="MFC6199877.1"/>
    </source>
</evidence>
<dbReference type="Pfam" id="PF07167">
    <property type="entry name" value="PhaC_N"/>
    <property type="match status" value="1"/>
</dbReference>
<evidence type="ECO:0000256" key="5">
    <source>
        <dbReference type="SAM" id="MobiDB-lite"/>
    </source>
</evidence>
<keyword evidence="2" id="KW-0963">Cytoplasm</keyword>
<sequence length="639" mass="71595">MARKVDKPSPGTADAPEKSANESSASAQNKAADTHKAPDKPKSLSDILAEASPAKLEALSKNLSDALLESQQILMSMGSYQAKSQLGAQTADPFGFGEAWSKIGAEFARHPEKMFSAQMNLWEGHLNIWRSFLTHHEEKPSADKKFSDPEWNTNPFFEMIRKSYELNSQWMLSLVSASTEIDEHTRRKATFLARQTAEAFSPTNFFSTNPQALRAMLETGGESLIQGLRNIRKDIARGHGRLLISQTDASAFEIGRNIATAPGKVVFKNELLELIQYAPTTETTFEVPLVIFPPWINKYYILDLKEENSMIRWLTSQGYSVFIVSWRSADHSMKDVTWDDYVKLGAYDVTRKVCELMSVEKVNVVGYCIGGTMLSSALAHMATHGEDHIESATFFASQADFEEAGDLRVFTDEHALSYIESRIDLHDGIMAGEDMGETFNYLRPADLVWRYVIDNYMLGKTPKPFDLLYWNSDQTNIPGKTHKTYLECLYRDNDLSNGQFKVQGEKVSLADIQLPCLFQAGRDDHIAPFRSVYRTAKRFGGDCELVLAGSGHIAGVVNHPDAKKYQHWVNPDLGDSIESWLEQAEEHKGSWWPHWGNWLEKRSGDRIAAPKVKDAGLGDAPGDYVRMRLEDLGVGASAK</sequence>
<keyword evidence="8" id="KW-1185">Reference proteome</keyword>
<dbReference type="InterPro" id="IPR051321">
    <property type="entry name" value="PHA/PHB_synthase"/>
</dbReference>
<dbReference type="InterPro" id="IPR010941">
    <property type="entry name" value="PhaC_N"/>
</dbReference>
<dbReference type="Proteomes" id="UP001596303">
    <property type="component" value="Unassembled WGS sequence"/>
</dbReference>
<evidence type="ECO:0000256" key="1">
    <source>
        <dbReference type="ARBA" id="ARBA00004496"/>
    </source>
</evidence>
<comment type="caution">
    <text evidence="7">The sequence shown here is derived from an EMBL/GenBank/DDBJ whole genome shotgun (WGS) entry which is preliminary data.</text>
</comment>
<protein>
    <submittedName>
        <fullName evidence="7">PHA/PHB synthase family protein</fullName>
    </submittedName>
</protein>
<dbReference type="InterPro" id="IPR010963">
    <property type="entry name" value="PHA_synth_I"/>
</dbReference>
<organism evidence="7 8">
    <name type="scientific">Ponticaulis profundi</name>
    <dbReference type="NCBI Taxonomy" id="2665222"/>
    <lineage>
        <taxon>Bacteria</taxon>
        <taxon>Pseudomonadati</taxon>
        <taxon>Pseudomonadota</taxon>
        <taxon>Alphaproteobacteria</taxon>
        <taxon>Hyphomonadales</taxon>
        <taxon>Hyphomonadaceae</taxon>
        <taxon>Ponticaulis</taxon>
    </lineage>
</organism>
<dbReference type="Gene3D" id="3.40.50.1820">
    <property type="entry name" value="alpha/beta hydrolase"/>
    <property type="match status" value="1"/>
</dbReference>